<evidence type="ECO:0000256" key="1">
    <source>
        <dbReference type="SAM" id="Phobius"/>
    </source>
</evidence>
<reference evidence="2 3" key="1">
    <citation type="submission" date="2020-12" db="EMBL/GenBank/DDBJ databases">
        <title>FDA dAtabase for Regulatory Grade micrObial Sequences (FDA-ARGOS): Supporting development and validation of Infectious Disease Dx tests.</title>
        <authorList>
            <person name="Sproer C."/>
            <person name="Gronow S."/>
            <person name="Severitt S."/>
            <person name="Schroder I."/>
            <person name="Tallon L."/>
            <person name="Sadzewicz L."/>
            <person name="Zhao X."/>
            <person name="Boylan J."/>
            <person name="Ott S."/>
            <person name="Bowen H."/>
            <person name="Vavikolanu K."/>
            <person name="Mehta A."/>
            <person name="Aluvathingal J."/>
            <person name="Nadendla S."/>
            <person name="Lowell S."/>
            <person name="Myers T."/>
            <person name="Yan Y."/>
            <person name="Sichtig H."/>
        </authorList>
    </citation>
    <scope>NUCLEOTIDE SEQUENCE [LARGE SCALE GENOMIC DNA]</scope>
    <source>
        <strain evidence="2 3">FDAARGOS_1053</strain>
    </source>
</reference>
<keyword evidence="1" id="KW-0472">Membrane</keyword>
<gene>
    <name evidence="2" type="ORF">I6I10_04670</name>
</gene>
<evidence type="ECO:0000313" key="3">
    <source>
        <dbReference type="Proteomes" id="UP000596145"/>
    </source>
</evidence>
<evidence type="ECO:0000313" key="2">
    <source>
        <dbReference type="EMBL" id="QQB47672.1"/>
    </source>
</evidence>
<organism evidence="2 3">
    <name type="scientific">Corynebacterium glucuronolyticum</name>
    <dbReference type="NCBI Taxonomy" id="39791"/>
    <lineage>
        <taxon>Bacteria</taxon>
        <taxon>Bacillati</taxon>
        <taxon>Actinomycetota</taxon>
        <taxon>Actinomycetes</taxon>
        <taxon>Mycobacteriales</taxon>
        <taxon>Corynebacteriaceae</taxon>
        <taxon>Corynebacterium</taxon>
    </lineage>
</organism>
<keyword evidence="1" id="KW-0812">Transmembrane</keyword>
<dbReference type="EMBL" id="CP066007">
    <property type="protein sequence ID" value="QQB47672.1"/>
    <property type="molecule type" value="Genomic_DNA"/>
</dbReference>
<accession>A0A7T4JWB9</accession>
<proteinExistence type="predicted"/>
<name>A0A7T4JWB9_9CORY</name>
<protein>
    <submittedName>
        <fullName evidence="2">Uncharacterized protein</fullName>
    </submittedName>
</protein>
<keyword evidence="1" id="KW-1133">Transmembrane helix</keyword>
<feature type="transmembrane region" description="Helical" evidence="1">
    <location>
        <begin position="12"/>
        <end position="30"/>
    </location>
</feature>
<sequence length="154" mass="17074">MMSVTRIPRPLLAFLGGLTLFVIFCVVWLWNADPLKQALTRASAENPPVAVNLAEIYHLNATEIAVQCGYQSNSDASRALGISARQARDLKNNDADKVVYFRDARSSLLKVVTLPSNAKICDDITSLTWIPNTPVCFTPDERWPGLWRGRLCAV</sequence>
<dbReference type="AlphaFoldDB" id="A0A7T4JWB9"/>
<dbReference type="Proteomes" id="UP000596145">
    <property type="component" value="Chromosome"/>
</dbReference>